<organism evidence="1 2">
    <name type="scientific">Muribaculum caecicola</name>
    <dbReference type="NCBI Taxonomy" id="3038144"/>
    <lineage>
        <taxon>Bacteria</taxon>
        <taxon>Pseudomonadati</taxon>
        <taxon>Bacteroidota</taxon>
        <taxon>Bacteroidia</taxon>
        <taxon>Bacteroidales</taxon>
        <taxon>Muribaculaceae</taxon>
        <taxon>Muribaculum</taxon>
    </lineage>
</organism>
<proteinExistence type="predicted"/>
<name>A0AC61S7U9_9BACT</name>
<keyword evidence="2" id="KW-1185">Reference proteome</keyword>
<accession>A0AC61S7U9</accession>
<evidence type="ECO:0000313" key="1">
    <source>
        <dbReference type="EMBL" id="THG54457.1"/>
    </source>
</evidence>
<reference evidence="1" key="1">
    <citation type="submission" date="2019-04" db="EMBL/GenBank/DDBJ databases">
        <title>Microbes associate with the intestines of laboratory mice.</title>
        <authorList>
            <person name="Navarre W."/>
            <person name="Wong E."/>
            <person name="Huang K.C."/>
            <person name="Tropini C."/>
            <person name="Ng K."/>
            <person name="Yu B."/>
        </authorList>
    </citation>
    <scope>NUCLEOTIDE SEQUENCE</scope>
    <source>
        <strain evidence="1">NM86_A22</strain>
    </source>
</reference>
<sequence length="327" mass="36651">MRGLLYIVILFVVTGCGYSGTGHAVLDEAQRLMSGDPVAAFERLNSIDVSELGDSATMARWALLYSEAMVANRLSSPTDTIVNIAVDYYGSHRRYDEFNRASKLKALIAANENKDALATALYLQKEKEFMLYKERVKREQVVFAGLIVLLFAAGVIVWMHQRLKLKSLQNETLVAEASGLKNMVDAYGKDMGRLEETLYGLLENRFALIDSLCQTYYEAQGTRIERKAIVEKVKSEIEAVRNDSFHDMEQAVNDCRGNILVRVRKIYPDIKPADYQLAVYMACGLSTRTVSLLLGESVDVVYKRKSRLKSRLKAVSGTSDADILSIF</sequence>
<dbReference type="Proteomes" id="UP000305401">
    <property type="component" value="Unassembled WGS sequence"/>
</dbReference>
<comment type="caution">
    <text evidence="1">The sequence shown here is derived from an EMBL/GenBank/DDBJ whole genome shotgun (WGS) entry which is preliminary data.</text>
</comment>
<evidence type="ECO:0000313" key="2">
    <source>
        <dbReference type="Proteomes" id="UP000305401"/>
    </source>
</evidence>
<gene>
    <name evidence="1" type="ORF">E5990_02795</name>
</gene>
<protein>
    <submittedName>
        <fullName evidence="1">Uncharacterized protein</fullName>
    </submittedName>
</protein>
<dbReference type="EMBL" id="SSTG01000018">
    <property type="protein sequence ID" value="THG54457.1"/>
    <property type="molecule type" value="Genomic_DNA"/>
</dbReference>